<protein>
    <recommendedName>
        <fullName evidence="9">B30.2/SPRY domain-containing protein</fullName>
    </recommendedName>
</protein>
<dbReference type="PANTHER" id="PTHR46654:SF1">
    <property type="entry name" value="E3 UBIQUITIN-PROTEIN LIGASE HECTD3"/>
    <property type="match status" value="1"/>
</dbReference>
<gene>
    <name evidence="7" type="primary">Tb04.5D20.370</name>
    <name evidence="6" type="ORF">Tb927.4.310</name>
</gene>
<evidence type="ECO:0000313" key="8">
    <source>
        <dbReference type="Proteomes" id="UP000008524"/>
    </source>
</evidence>
<keyword evidence="1 2" id="KW-0833">Ubl conjugation pathway</keyword>
<reference evidence="7" key="4">
    <citation type="submission" date="2005-04" db="EMBL/GenBank/DDBJ databases">
        <title>Sequencing, closure, and annotation of Trypanosoma brucei chromosomes 2 through 8.</title>
        <authorList>
            <person name="Ghedin E."/>
            <person name="Blandin G."/>
            <person name="Bartholomeu D."/>
            <person name="Caler E."/>
            <person name="Haas B."/>
            <person name="Hannick L."/>
            <person name="Shallom J."/>
            <person name="Hou L."/>
            <person name="Djikeng A."/>
            <person name="Feldblyum T."/>
            <person name="Hostetler J."/>
            <person name="Johnson J."/>
            <person name="Jones K."/>
            <person name="Koo H.L."/>
            <person name="Larkin C."/>
            <person name="Pai G."/>
            <person name="Peterson J."/>
            <person name="Khalak H.G."/>
            <person name="Salzberg S."/>
            <person name="Simpson A.J."/>
            <person name="Tallon L."/>
            <person name="Van Aken S."/>
            <person name="Wanless D."/>
            <person name="White O."/>
            <person name="Wortman J."/>
            <person name="Fraser C.M."/>
            <person name="El-Sayed N.M.A."/>
        </authorList>
    </citation>
    <scope>NUCLEOTIDE SEQUENCE</scope>
    <source>
        <strain evidence="7">927/4 GUTat10.1</strain>
    </source>
</reference>
<name>Q57UU4_TRYB2</name>
<feature type="domain" description="HECT" evidence="5">
    <location>
        <begin position="6270"/>
        <end position="6607"/>
    </location>
</feature>
<dbReference type="SUPFAM" id="SSF49899">
    <property type="entry name" value="Concanavalin A-like lectins/glucanases"/>
    <property type="match status" value="1"/>
</dbReference>
<accession>D6XEW7</accession>
<evidence type="ECO:0000256" key="3">
    <source>
        <dbReference type="SAM" id="MobiDB-lite"/>
    </source>
</evidence>
<organism evidence="6 8">
    <name type="scientific">Trypanosoma brucei brucei (strain 927/4 GUTat10.1)</name>
    <dbReference type="NCBI Taxonomy" id="185431"/>
    <lineage>
        <taxon>Eukaryota</taxon>
        <taxon>Discoba</taxon>
        <taxon>Euglenozoa</taxon>
        <taxon>Kinetoplastea</taxon>
        <taxon>Metakinetoplastina</taxon>
        <taxon>Trypanosomatida</taxon>
        <taxon>Trypanosomatidae</taxon>
        <taxon>Trypanosoma</taxon>
    </lineage>
</organism>
<dbReference type="EMBL" id="AC159449">
    <property type="protein sequence ID" value="AAX70633.1"/>
    <property type="molecule type" value="Genomic_DNA"/>
</dbReference>
<dbReference type="GO" id="GO:0004842">
    <property type="term" value="F:ubiquitin-protein transferase activity"/>
    <property type="evidence" value="ECO:0007669"/>
    <property type="project" value="InterPro"/>
</dbReference>
<dbReference type="RefSeq" id="XP_844181.1">
    <property type="nucleotide sequence ID" value="XM_839088.1"/>
</dbReference>
<dbReference type="Gene3D" id="2.60.120.920">
    <property type="match status" value="1"/>
</dbReference>
<sequence>MAQSEMAAGGTNHQLVASVEGPFALAVPTSLTDIPPEVLLSEAHVRELPAAQEDSVSTDSYSSVPHHQQMLPETTRAPPRRRRALRPSISREENDERNIKHTVVVPEMYRFSKRQVHGNVWDINSELDPCENINVYPERGISLSLDNLVRYSPADLFSRAWPLVPAPVKGASFAPFAQLPELPDILNVHHPDTEEVARFIRFTAVEFARRQRTLSPLFLRCLLVKAAASSETTQAELVSLTGGTCFDEPVRSAWEDENSCDDDGDDIEDDQSVSRSGVPVSDVDTVSSFDWAIAVVSDSLHPRVPMQVVRMLHKVIDRCGINSTNETLRSWGMRRVFRILLQQVEQESCSFSGGGGDSRWLFGAIELLFKLVLASKDIDSLLSIFRWVYRHPDLADRVTLKGIRPWITSIETYARPRMRVLFPTSWVKCHDVSLAHSLGMEISRSVIGACVVSRNGELHGVVLTTRGIYKVLLVPPYNLVCKNENISLTGCRGVFLENNQIAVQSKTVGVVTFYDAETLQVRRVLEACKTNGNSGVYVYSGMDRFVIPHFHPNKSAPFYAKFSASMSVHGTVGPPTLLIPPEAESLSVQFFLCPVRAEQCTSMGLVHVRCFNKEWLSVKVAINSKTSLLSICFGHDEDLRVEVHEPLRSEWALWSATLQNTNGVFTWNVYKDAVMIKSCAVRCKVANLSTSTTGSVDLLRGSFSGFISNIQIWHRAQCINDMLTSAKGRLSPASQCGLLCSFKMNEGSGCCLRSSDGAITWKGVISWGPPPKVPFGCDVTEKEAIPYTPLGDYYVVTNTFETAIVEDGFCTWMDANGRILEQCTADVHPKELYFLCGFTSRMYSVICDVSSGLSLRWVDTQAPPAMHVRELESMRDEETVSEKFLELEGDKGIVTPFSLSNLILHRLNAVLVAEGRCCGGTQYTPQFFSWNSTSLRTVSRLIDISQDLILRVKQPLGRNSSSLLLLCVCGRLLTQQLTWIKRGCPPHLVAIIVDMFETLSRLEPEDRGILMETQFVFKELHRVLVMECVSYDYLLERILSTERLTDIKDLLVSDYIPSLVTSVLEKDLKKPFMAFLNRLKEACLAESQLILTGKGASFRPSCVLLPTLLSILSRKANPQWHLVAIALLNSLCKGTMRLFNGLFSNVASGHTGGTEELNLLKQTAIGVVVFPVVHYLVDLLLDSSIARDVLTLLNETRNVLYPYADILPAQYVNHNLTETHRIFVPAACTHTTSLDLRYARSIEVLHEHPTTRETNKVRVALVTNEGRRTFVTMRDEHLTIECGGRVEVTVTNTKKEESLITVNARVMLQTELSYWISDICLALGQAILHNTQQLLLKGLPDTVVFPQNSIFRGGLSEEVLKKHNVPGMSDEVLLDKEDQKELTDLFEGFGDLLSQWQELYRKKHVPYQDRLEYVMRAFCAAHAWHLRRTKNVSLLKHVEKSLDFMRKKSYLILEALQQGDEKAMLDRARFLLDTLNPRDRLESAMAEQQQTEEPVTRVSSPTSVHSVANVRTTLSKSAHVSHERTESWNVSALGRFTSSLSDLSKHCHEEVGSMNRPRIPLLTSDAISELVATNTESISTLVFKFLLNGCNGVTNEDLVRALVEKARYASNNKAVLRLQEKLLSSHQLDEDMSWLIVNSHLFYREFIRSRRREYSNEASNNVRTNSGYSEATLEDLTEVHYIEPIIGCGFQRELELQRATCSFFHCVIHRNFSRIVEAKLQCEASRGMEALSLCAVLCHPWDSVDLSAINPSKVFRVLKTYILAPIADTVVTPLNGSSTDIAWHRFLQDRGLFNLLYRSVIVPNSLQPAADGATVVEGDTLGVHVEGADICFLARNQWRAFKAEEAFDMSPAQRDCYAALAGGCVLADMAEVLYFEITLELALNEEVFVCIGVTSSSISSCESVGKDCSAAFCSDGTVRYSNANVEFSTPWSVGDVIGCGIMAPSSSLFFTRNGEFLGIATECTFSTIIPFVAVQTDGMLVKLIVNFGENAPFEFDMASLHSSCRTQTVSPVMISDASFIAVHYLVTVCLKNLQRLGQPGFNANGDSICALLEEASVFLRDVVVELVTSLKHLYSDESTHLLKRQRLHIGGVLLTRLFRIVNVVIDSFRCSLVSRSAHLEILRICSITLSEAHDHWVKARAARSLGHMARTLRQDCFAEAVEALRGSMSPDVIVNSLTELARAKIYPECSQRAFIPRWTGGRTRVTGGGAFYGEKPLPARGTHKVGFRIRRQMQMGHGVGASLGGCYYIGLSHGHTPVTTMASLISRDDVYILQDADDGDQVPHLLLRRQTIPRNSQRRVYGCDEVVWVELNADVGEITYYRENMVRIGLAFANIHRVDDLYPFVFHFNEDAVCDIIADPSQVKESCELLLSSLRRGVAVSVLQQLHVTPYFGPAISDWIYSFFVRSSYDLEKCIVALAILGGERSGLFCQHKTHGPVVVDSISESASRAVVYLEADPDGRQFSTDVADLKPSFVMPALFSVSEGESLRCCGWLTSGLRRILFEASAVVPLMNDEKEQRMDIAENFVKTITDAMNMEYTALQIIRHETTNQKGSVTLLRRNAPVSATQSTSSSFRMVNGQQPMSRTPVVIDRRFSTKSLFTPSPSIGVTSAAHYSAVRGNVVLEDVFSFAVSITIAESKGTLMYIGVTAETEEPAEPQAIVRCENIWALCNRDSEGTNNTNCFVEPGMIYSAGQLLFDSDDVVIIKVNRQEGTASFSRVRGGKCVDFGVLFEKIPEEKKLRPFVLTGPDSVVVFSFLDCHTFPARNTYPPSNISALTRSTPPVLCASCGSEMLEAWYEGEGGICLCSECFNSWRYPKCMFHFTDHNDNLTDYLLSQHSPKELVVGSIVGFMETAAFAWMRDKSVNVQIDGSTCIATDGAAFAVLDDFSTYGDSRVDVTVSHVAGVDGFSFGGLHSFDLLWCVNNLLQTSVSIKSNMILISPTVIPNSSKVVVSMLFLDEDIEPSPVDASAIFVGVTSEECDYRVMTSAEFERRIAHGNIWGTWSDSKTKAATPRSVYLSVDMTKGSIMLSSSLRGLHLHPTVATCNCPIEEDTNLRVIVFTRTPCQVTSTGGWVSVNDDALDINSSSVAVGLIPSNCIGPDIGIMGCNNLLFDTLSYTMAQCGTAWKVAPRIAEEGTGILFSIGDTITVERVDREVAAYRNGLLIATYTIPPETLLHRPRLVAYLSTRGMTATVVPPLFGKAHLGRVVRTCGSGVGVVKCLCPCQGKREYVVRKRDVRHCALSADAAAIVVGAKVAFKAGSLVQPKRGLVTSIGGNTVNVCDETDKRVCFSLDKNSIYVLDNEGPHKVLQPPYPALKAPDGSVTRVFVVGSTKFRLLRNESYNGIMFDVRAEDSVVLTGLTVLTHASGRHRVEVFFKKGSHQMHERTSGSWTKIFSNFVKMRAGRQFSVTFHGIRIEGGSTFALYINATHNFGVGHYAKEGGCSGAVSSEMDSDGTLTVLMGRTSESSTPFTDVSSNSCGFCGSIVYVRSEEAQALAVEETDSVVWREWDERNNDGCSDHLPLVSRPQMSTLSERAEFVVTVFDGPVVLRELLLPVFVQPYVGHTIGPMSFHVSLYCADVNDSTEGVTSRERNWVWVHHEVLLPKECSHRIVMNKLQLKMKRGTYVFSAVCERTMGMVRERGRERIRCFFTCSEQGHCVSNTFFSVRGLVGNILAVPANPMSVSEVLSAISTGGHLSQNNSASYNGIMFDIRSKQDVLLEEIFCISQTTADNINVRVFWKEGSMKGAEKVPSKWKEVATRYLYLADKQTFSPGPLNLQLRANQMYALYVNTTSSCGVRFYNSSDGHVGDVGDEFESDGVLTIYVGKKSEGIVPFLEIPSEPRAFRGRVTYRLIVQRRLLGRNMAVFPAVQGFVITRLLTALVAFASGPFSVTQPFEDTGVIESLGKLVKARPGNVGRQEISEDLLSGVVNGNLTDALGDGVVTLPFGVNGVAYFNSLCKGDLAVIALGSGEFSAGELVRLVSDPDIKSQVAVEVGRGGTPVCVTVPVDCLVPVIECGWCHQPFAVESVCQATGTVHFPALREEEHLISILARYIAQRWNLSFDAGSACASSLVRHTRSTNFAADRIIKARRHDSISGRALDSGSVEYMLSPELLHEDGWNEKCCSFACPFVYNENLAAFVSLLFTPLGDSWGVAFVTDLPLRLSSKSRPKLLQVSLHIVFGDDIEQDILYEPATYYAAHGGPLHEQLGVFAPSQYCFFVKRRGCDCLRLSICEMTFPPPTPFMSSVSHPWRWAGGYDTVELKPSEACELEGVFSTGAWPVNKPRFWKLGAVSATSANVFFLEVLVQLFRPIFKINWEGSRNSVIHRSFSLARDEELTLAFTADNDFVVYDEDDNVRCHVSYREHVGSSLKGISPKIAVMNVGPHPTSLYLHSPREVIDRGISTRSRSWSEGVVEYTPVWTLCNPSKVVISNKGRTASCNDASGQAVIGSPLPTVGLSGFVVQITRSDRAGGDSLGSGHFAGIVVSTFDQLEPHFVKLREQVDQVWIVQDVLDGDSLPTQERIPPIDSSGNTMFLAGTKLHFLLDRDNGTLSLARNNESPRVVFHNIPSNLSVSPFVRLDHANASATLATFYGGALGAGKFRAPPSVVLASHPITPTILRRIPFRVVVSTYTVLRHVLYSLPSDRVTAIELIWCDHCGNSKLAYRLSNALKQLAEVGAFSREMIRVEDKKLEEFCGQTAVRRVVDALSSPLDKPHVFIPGTADEGDTFIRLPSAYEVIGRVGGSSMVRLLYFDDNTTSKRTLHIFSHDDPEITVTSFNVVTKHPCVMYQEDIMQSLDSSKSFGVITHGWFDGTLNSLDMERFSKQQQKSIVMSLLAALEHWHLHSLIHGNIHPKNVYVKTGRGATVTCAVWNVYTLRRYDHFASPQLQRQGTRDMKGDLWSCAQLLRMFSTFLICEEGFRSAAGMLEKGNMTISYILDQLREFADDAKKSAGEETIFLQTGRQACIPGNSCSGIMFDVIAKRNKVNIVKVYFVSDTTSTATVTLFMRNGTFRGVEEQGGEWQVVMRRDMELARGVEAKVEGFESITISPGEHVAFFLHTTNHSSIMFYTVSEDGRPGLSNVALEDKYIGITAGRVTTCTLPFSSIQKEKQLLHGGITYTIPSQSCGYRSYLCQRVNARDLQFNRPVGGPVTVESLGRGLILCESGEQRLIFLGGTRMEWVQWETVSRVSFDDSPAWRQLEDDLRGVICGRYLSLGSLNPPHMQSSKLQFNRRICNQCAVTDRLTTEGDFFWWVSDPIRTSCIVSVKEISSVQGSSLFVSSSEGTDGEDLSKVESLDGKKHIFIYVDELGRCVTSLEDGGYRIVKKLQDDLSQAALFLVYGPVPTCEDIFPLSVFVNARSYNCDFTQFEDDTAVFSYDTSVPLEHNLLFNGFALKCCAVPHETPKFSVASCVTYRSDVSAVSLPFCDVPQTKEDAERDLSPILERQNHRRRLLLKFQRQQPWVEEEVTFSASPQHVTISNGCVQHVSSIGPQSCTVTKPVIEGLKLHEIELLVCTSVQFPARVTFQHPPTAWFVDVPIPIIPVHGESLILPTSSVKCVRLYIRVIPWAKRALVVVNGETVYEVLQGRDCPADMQLSFTLSAPGTSVKVVHWRVLHKEDSPVQRSAMDTIWTQLMIDRISPNVSQGMGSLGQHSWNTPAIGIQSGGESSLIPQVEEAMVSYAKKLIGTVIMSCNSSDTLKTLQHLLPYTTLRNDLSSLTALVRAEVRRSSFFLLAAAYACLAAPFAAQSAENVEVSVNLIYVSLSLDGVIHLLSTSFGSTLMLLLLRTATAHVRAVRNVALRCVLQLLKMSNCPLPSHEALCASLAPLLAVISSMCQRGKMSCTFVQLGILLVSELLQRYQLERPSLPAPGRQSCVPYAIVICTKLAIEAVTSKPPRPLPEAFTRGQQESHRISFELLTGPTSPEGYCSCYGVFSQTFRCTFGSKKFEVVLNSARCGNVVVGWNMDASLPGSLAAGTSDKDQSSASTLLPSCGYLIKPNGKIHLCLSRKKESQPLQVRAKGGDIVLVTCLYHEQAVIFNLQRESKNETTTRFETFPNEMLALPVFFAERREDATFHGEQLLTEASTGMDVSQLYSRFQEHPHRLDTEVVAQSFEFYAELSLFCQTFSISEKLLVSPNGDASLTVPSHDLVEYTHLLSFLGADVLGNDVPIERLVPYVKRLQIFDTLTAVFSVVVDIRRSTELFEMWKKLKSLCSAESSKKIQNETMRPFRNRTGHKGKVTIHTMHARASVRYGFYPTLMRSVFGQLFAQLQRSPISIFYVSPMFTVKLAGFGSTDVGGPYRDILSQLATEIMSTHPSGKFQQNPLFKDCGCDGQLAVMPNATMALEFQLFPMFEFFGKFLAACFITKDLLAVEFPPLFWKLLLSEETSLRDLRAMDRDIMRQLTPEALAERTAEELEERFPGLQESWLRFCSENSHLRMREELPPVDLRTAGILAEHIASIEVHKYDVVISHIRHGFGQVIPLYTLNAFRWQQVELIICGTPKLSCQALRDVCEVSLPSNDSQMFDEVIETMCDKDRMLLLRFTTGQTRLPLKENIKVKRGGTRDSLPTSNTCFFTLRIPAYSSIDVMRDRILYAIRHCEAIDTDGLAQEHIVLDA</sequence>
<dbReference type="VEuPathDB" id="TriTrypDB:Tb927.4.310"/>
<feature type="compositionally biased region" description="Acidic residues" evidence="3">
    <location>
        <begin position="256"/>
        <end position="271"/>
    </location>
</feature>
<dbReference type="PROSITE" id="PS50237">
    <property type="entry name" value="HECT"/>
    <property type="match status" value="1"/>
</dbReference>
<dbReference type="Gene3D" id="1.10.510.10">
    <property type="entry name" value="Transferase(Phosphotransferase) domain 1"/>
    <property type="match status" value="1"/>
</dbReference>
<reference evidence="6" key="3">
    <citation type="submission" date="2005-04" db="EMBL/GenBank/DDBJ databases">
        <title>.</title>
        <authorList>
            <person name="Ghedin E."/>
            <person name="Blandin G."/>
            <person name="Bartholomeu D."/>
            <person name="Caler E."/>
            <person name="Haas B."/>
            <person name="Hannick L."/>
            <person name="Shallom J."/>
            <person name="Hou L."/>
            <person name="Djikeng A."/>
            <person name="Feldblyum T."/>
            <person name="Hostetler J."/>
            <person name="Johnson J."/>
            <person name="Jones K."/>
            <person name="Koo H.L."/>
            <person name="Larkin C."/>
            <person name="Pai G."/>
            <person name="Peterson J."/>
            <person name="Khalak H.G."/>
            <person name="Salzberg S."/>
            <person name="Simpson A.J."/>
            <person name="Tallon L."/>
            <person name="Van Aken S."/>
            <person name="Wanless D."/>
            <person name="White O."/>
            <person name="Wortman J."/>
            <person name="Fraser C.M."/>
            <person name="El-Sayed N.M.A."/>
        </authorList>
    </citation>
    <scope>NUCLEOTIDE SEQUENCE</scope>
    <source>
        <strain evidence="6">GUTat10.1</strain>
    </source>
</reference>
<keyword evidence="8" id="KW-1185">Reference proteome</keyword>
<evidence type="ECO:0000256" key="1">
    <source>
        <dbReference type="ARBA" id="ARBA00022786"/>
    </source>
</evidence>
<dbReference type="PROSITE" id="PS50188">
    <property type="entry name" value="B302_SPRY"/>
    <property type="match status" value="1"/>
</dbReference>
<dbReference type="InterPro" id="IPR000569">
    <property type="entry name" value="HECT_dom"/>
</dbReference>
<evidence type="ECO:0000259" key="4">
    <source>
        <dbReference type="PROSITE" id="PS50188"/>
    </source>
</evidence>
<dbReference type="GO" id="GO:0005737">
    <property type="term" value="C:cytoplasm"/>
    <property type="evidence" value="ECO:0000314"/>
    <property type="project" value="GeneDB"/>
</dbReference>
<dbReference type="InterPro" id="IPR003877">
    <property type="entry name" value="SPRY_dom"/>
</dbReference>
<feature type="region of interest" description="Disordered" evidence="3">
    <location>
        <begin position="256"/>
        <end position="279"/>
    </location>
</feature>
<proteinExistence type="predicted"/>
<reference evidence="7 8" key="2">
    <citation type="journal article" date="2005" name="Science">
        <title>The genome of the African trypanosome Trypanosoma brucei.</title>
        <authorList>
            <person name="Berriman M."/>
            <person name="Ghedin E."/>
            <person name="Hertz-Fowler C."/>
            <person name="Blandin G."/>
            <person name="Renauld H."/>
            <person name="Bartholomeu D.C."/>
            <person name="Lennard N.J."/>
            <person name="Caler E."/>
            <person name="Hamlin N.E."/>
            <person name="Haas B."/>
            <person name="Bohme U."/>
            <person name="Hannick L."/>
            <person name="Aslett M.A."/>
            <person name="Shallom J."/>
            <person name="Marcello L."/>
            <person name="Hou L."/>
            <person name="Wickstead B."/>
            <person name="Alsmark U.C."/>
            <person name="Arrowsmith C."/>
            <person name="Atkin R.J."/>
            <person name="Barron A.J."/>
            <person name="Bringaud F."/>
            <person name="Brooks K."/>
            <person name="Carrington M."/>
            <person name="Cherevach I."/>
            <person name="Chillingworth T.J."/>
            <person name="Churcher C."/>
            <person name="Clark L.N."/>
            <person name="Corton C.H."/>
            <person name="Cronin A."/>
            <person name="Davies R.M."/>
            <person name="Doggett J."/>
            <person name="Djikeng A."/>
            <person name="Feldblyum T."/>
            <person name="Field M.C."/>
            <person name="Fraser A."/>
            <person name="Goodhead I."/>
            <person name="Hance Z."/>
            <person name="Harper D."/>
            <person name="Harris B.R."/>
            <person name="Hauser H."/>
            <person name="Hostetler J."/>
            <person name="Ivens A."/>
            <person name="Jagels K."/>
            <person name="Johnson D."/>
            <person name="Johnson J."/>
            <person name="Jones K."/>
            <person name="Kerhornou A.X."/>
            <person name="Koo H."/>
            <person name="Larke N."/>
            <person name="Landfear S."/>
            <person name="Larkin C."/>
            <person name="Leech V."/>
            <person name="Line A."/>
            <person name="Lord A."/>
            <person name="Macleod A."/>
            <person name="Mooney P.J."/>
            <person name="Moule S."/>
            <person name="Martin D.M."/>
            <person name="Morgan G.W."/>
            <person name="Mungall K."/>
            <person name="Norbertczak H."/>
            <person name="Ormond D."/>
            <person name="Pai G."/>
            <person name="Peacock C.S."/>
            <person name="Peterson J."/>
            <person name="Quail M.A."/>
            <person name="Rabbinowitsch E."/>
            <person name="Rajandream M.A."/>
            <person name="Reitter C."/>
            <person name="Salzberg S.L."/>
            <person name="Sanders M."/>
            <person name="Schobel S."/>
            <person name="Sharp S."/>
            <person name="Simmonds M."/>
            <person name="Simpson A.J."/>
            <person name="Tallon L."/>
            <person name="Turner C.M."/>
            <person name="Tait A."/>
            <person name="Tivey A.R."/>
            <person name="Van Aken S."/>
            <person name="Walker D."/>
            <person name="Wanless D."/>
            <person name="Wang S."/>
            <person name="White B."/>
            <person name="White O."/>
            <person name="Whitehead S."/>
            <person name="Woodward J."/>
            <person name="Wortman J."/>
            <person name="Adams M.D."/>
            <person name="Embley T.M."/>
            <person name="Gull K."/>
            <person name="Ullu E."/>
            <person name="Barry J.D."/>
            <person name="Fairlamb A.H."/>
            <person name="Opperdoes F."/>
            <person name="Barrell B.G."/>
            <person name="Donelson J.E."/>
            <person name="Hall N."/>
            <person name="Fraser C.M."/>
            <person name="Melville S.E."/>
            <person name="El-Sayed N.M."/>
        </authorList>
    </citation>
    <scope>NUCLEOTIDE SEQUENCE [LARGE SCALE GENOMIC DNA]</scope>
    <source>
        <strain evidence="7 8">927/4 GUTat10.1</strain>
    </source>
</reference>
<dbReference type="InterPro" id="IPR042469">
    <property type="entry name" value="HECTD3"/>
</dbReference>
<dbReference type="Gene3D" id="3.30.2160.10">
    <property type="entry name" value="Hect, E3 ligase catalytic domain"/>
    <property type="match status" value="1"/>
</dbReference>
<feature type="compositionally biased region" description="Polar residues" evidence="3">
    <location>
        <begin position="1486"/>
        <end position="1503"/>
    </location>
</feature>
<dbReference type="InParanoid" id="Q57UU4"/>
<dbReference type="eggNOG" id="KOG1426">
    <property type="taxonomic scope" value="Eukaryota"/>
</dbReference>
<dbReference type="PaxDb" id="5691-AAZ10622"/>
<dbReference type="SMART" id="SM00449">
    <property type="entry name" value="SPRY"/>
    <property type="match status" value="1"/>
</dbReference>
<feature type="active site" description="Glycyl thioester intermediate" evidence="2">
    <location>
        <position position="6570"/>
    </location>
</feature>
<evidence type="ECO:0000313" key="6">
    <source>
        <dbReference type="EMBL" id="AAX70633.1"/>
    </source>
</evidence>
<dbReference type="Gene3D" id="3.30.2410.10">
    <property type="entry name" value="Hect, E3 ligase catalytic domain"/>
    <property type="match status" value="1"/>
</dbReference>
<dbReference type="Proteomes" id="UP000008524">
    <property type="component" value="Chromosome 4"/>
</dbReference>
<dbReference type="STRING" id="185431.Q57UU4"/>
<evidence type="ECO:0008006" key="9">
    <source>
        <dbReference type="Google" id="ProtNLM"/>
    </source>
</evidence>
<evidence type="ECO:0000256" key="2">
    <source>
        <dbReference type="PROSITE-ProRule" id="PRU00104"/>
    </source>
</evidence>
<accession>Q57UU4</accession>
<dbReference type="GeneID" id="3656554"/>
<dbReference type="InterPro" id="IPR044736">
    <property type="entry name" value="Gid1/RanBPM/SPLA_SPRY"/>
</dbReference>
<dbReference type="Pfam" id="PF00632">
    <property type="entry name" value="HECT"/>
    <property type="match status" value="1"/>
</dbReference>
<dbReference type="EMBL" id="CP000067">
    <property type="protein sequence ID" value="AAZ10622.1"/>
    <property type="molecule type" value="Genomic_DNA"/>
</dbReference>
<dbReference type="InterPro" id="IPR035983">
    <property type="entry name" value="Hect_E3_ubiquitin_ligase"/>
</dbReference>
<dbReference type="Gene3D" id="3.90.1750.10">
    <property type="entry name" value="Hect, E3 ligase catalytic domains"/>
    <property type="match status" value="1"/>
</dbReference>
<dbReference type="InterPro" id="IPR013320">
    <property type="entry name" value="ConA-like_dom_sf"/>
</dbReference>
<dbReference type="OMA" id="FSARTHW"/>
<dbReference type="FunFam" id="2.60.120.920:FF:000089">
    <property type="entry name" value="Dual specificity protein kinase splA"/>
    <property type="match status" value="1"/>
</dbReference>
<feature type="region of interest" description="Disordered" evidence="3">
    <location>
        <begin position="1482"/>
        <end position="1503"/>
    </location>
</feature>
<dbReference type="PANTHER" id="PTHR46654">
    <property type="entry name" value="E3 UBIQUITIN-PROTEIN LIGASE HECTD3"/>
    <property type="match status" value="1"/>
</dbReference>
<dbReference type="SMART" id="SM00119">
    <property type="entry name" value="HECTc"/>
    <property type="match status" value="1"/>
</dbReference>
<dbReference type="KEGG" id="tbr:Tb927.4.310"/>
<evidence type="ECO:0000313" key="7">
    <source>
        <dbReference type="EMBL" id="AAZ10622.1"/>
    </source>
</evidence>
<evidence type="ECO:0000259" key="5">
    <source>
        <dbReference type="PROSITE" id="PS50237"/>
    </source>
</evidence>
<dbReference type="OrthoDB" id="244640at2759"/>
<reference evidence="7" key="1">
    <citation type="journal article" date="2005" name="Science">
        <title>Comparative genomics of trypanosomatid parasitic protozoa.</title>
        <authorList>
            <person name="El-Sayed N.M."/>
            <person name="Myler P.J."/>
            <person name="Blandin G."/>
            <person name="Berriman M."/>
            <person name="Crabtree J."/>
            <person name="Aggarwal G."/>
            <person name="Caler E."/>
            <person name="Renauld H."/>
            <person name="Worthey E.A."/>
            <person name="Hertz-Fowler C."/>
            <person name="Ghedin E."/>
            <person name="Peacock C."/>
            <person name="Bartholomeu D.C."/>
            <person name="Haas B.J."/>
            <person name="Tran A.N."/>
            <person name="Wortman J.R."/>
            <person name="Alsmark U.C."/>
            <person name="Angiuoli S."/>
            <person name="Anupama A."/>
            <person name="Badger J."/>
            <person name="Bringaud F."/>
            <person name="Cadag E."/>
            <person name="Carlton J.M."/>
            <person name="Cerqueira G.C."/>
            <person name="Creasy T."/>
            <person name="Delcher A.L."/>
            <person name="Djikeng A."/>
            <person name="Embley T.M."/>
            <person name="Hauser C."/>
            <person name="Ivens A.C."/>
            <person name="Kummerfeld S.K."/>
            <person name="Pereira-Leal J.B."/>
            <person name="Nilsson D."/>
            <person name="Peterson J."/>
            <person name="Salzberg S.L."/>
            <person name="Shallom J."/>
            <person name="Silva J.C."/>
            <person name="Sundaram J."/>
            <person name="Westenberger S."/>
            <person name="White O."/>
            <person name="Melville S.E."/>
            <person name="Donelson J.E."/>
            <person name="Andersson B."/>
            <person name="Stuart K.D."/>
            <person name="Hall N."/>
        </authorList>
    </citation>
    <scope>NUCLEOTIDE SEQUENCE</scope>
    <source>
        <strain evidence="7">927/4 GUTat10.1</strain>
    </source>
</reference>
<feature type="domain" description="B30.2/SPRY" evidence="4">
    <location>
        <begin position="1792"/>
        <end position="1992"/>
    </location>
</feature>
<feature type="region of interest" description="Disordered" evidence="3">
    <location>
        <begin position="50"/>
        <end position="94"/>
    </location>
</feature>
<dbReference type="CDD" id="cd12885">
    <property type="entry name" value="SPRY_RanBP_like"/>
    <property type="match status" value="1"/>
</dbReference>
<dbReference type="InterPro" id="IPR011009">
    <property type="entry name" value="Kinase-like_dom_sf"/>
</dbReference>
<dbReference type="SUPFAM" id="SSF56112">
    <property type="entry name" value="Protein kinase-like (PK-like)"/>
    <property type="match status" value="1"/>
</dbReference>
<dbReference type="InterPro" id="IPR001870">
    <property type="entry name" value="B30.2/SPRY"/>
</dbReference>
<feature type="compositionally biased region" description="Polar residues" evidence="3">
    <location>
        <begin position="54"/>
        <end position="66"/>
    </location>
</feature>
<dbReference type="SUPFAM" id="SSF56204">
    <property type="entry name" value="Hect, E3 ligase catalytic domain"/>
    <property type="match status" value="1"/>
</dbReference>
<dbReference type="Pfam" id="PF00622">
    <property type="entry name" value="SPRY"/>
    <property type="match status" value="1"/>
</dbReference>
<dbReference type="InterPro" id="IPR043136">
    <property type="entry name" value="B30.2/SPRY_sf"/>
</dbReference>